<dbReference type="Gene3D" id="1.25.40.20">
    <property type="entry name" value="Ankyrin repeat-containing domain"/>
    <property type="match status" value="1"/>
</dbReference>
<accession>A0AA35U1S2</accession>
<keyword evidence="4 7" id="KW-0443">Lipid metabolism</keyword>
<evidence type="ECO:0000256" key="8">
    <source>
        <dbReference type="SAM" id="MobiDB-lite"/>
    </source>
</evidence>
<dbReference type="InterPro" id="IPR002641">
    <property type="entry name" value="PNPLA_dom"/>
</dbReference>
<dbReference type="GO" id="GO:0052816">
    <property type="term" value="F:long-chain fatty acyl-CoA hydrolase activity"/>
    <property type="evidence" value="ECO:0007669"/>
    <property type="project" value="TreeGrafter"/>
</dbReference>
<dbReference type="InterPro" id="IPR047148">
    <property type="entry name" value="PLPL9"/>
</dbReference>
<dbReference type="Gene3D" id="3.40.1090.10">
    <property type="entry name" value="Cytosolic phospholipase A2 catalytic domain"/>
    <property type="match status" value="1"/>
</dbReference>
<keyword evidence="7" id="KW-0442">Lipid degradation</keyword>
<keyword evidence="2" id="KW-0677">Repeat</keyword>
<dbReference type="EC" id="3.1.1.4" evidence="1"/>
<dbReference type="GO" id="GO:0005739">
    <property type="term" value="C:mitochondrion"/>
    <property type="evidence" value="ECO:0007669"/>
    <property type="project" value="TreeGrafter"/>
</dbReference>
<dbReference type="Pfam" id="PF01734">
    <property type="entry name" value="Patatin"/>
    <property type="match status" value="1"/>
</dbReference>
<feature type="short sequence motif" description="DGA/G" evidence="7">
    <location>
        <begin position="574"/>
        <end position="576"/>
    </location>
</feature>
<feature type="compositionally biased region" description="Polar residues" evidence="8">
    <location>
        <begin position="329"/>
        <end position="340"/>
    </location>
</feature>
<dbReference type="EMBL" id="CASHTH010004501">
    <property type="protein sequence ID" value="CAI8058304.1"/>
    <property type="molecule type" value="Genomic_DNA"/>
</dbReference>
<dbReference type="PANTHER" id="PTHR24139">
    <property type="entry name" value="CALCIUM-INDEPENDENT PHOSPHOLIPASE A2"/>
    <property type="match status" value="1"/>
</dbReference>
<dbReference type="GO" id="GO:0016042">
    <property type="term" value="P:lipid catabolic process"/>
    <property type="evidence" value="ECO:0007669"/>
    <property type="project" value="UniProtKB-UniRule"/>
</dbReference>
<keyword evidence="7" id="KW-0378">Hydrolase</keyword>
<dbReference type="PROSITE" id="PS50088">
    <property type="entry name" value="ANK_REPEAT"/>
    <property type="match status" value="1"/>
</dbReference>
<gene>
    <name evidence="10" type="ORF">GBAR_LOCUS31700</name>
</gene>
<comment type="caution">
    <text evidence="10">The sequence shown here is derived from an EMBL/GenBank/DDBJ whole genome shotgun (WGS) entry which is preliminary data.</text>
</comment>
<evidence type="ECO:0000256" key="2">
    <source>
        <dbReference type="ARBA" id="ARBA00022737"/>
    </source>
</evidence>
<dbReference type="AlphaFoldDB" id="A0AA35U1S2"/>
<name>A0AA35U1S2_GEOBA</name>
<feature type="region of interest" description="Disordered" evidence="8">
    <location>
        <begin position="55"/>
        <end position="87"/>
    </location>
</feature>
<evidence type="ECO:0000256" key="4">
    <source>
        <dbReference type="ARBA" id="ARBA00023098"/>
    </source>
</evidence>
<keyword evidence="11" id="KW-1185">Reference proteome</keyword>
<dbReference type="Proteomes" id="UP001174909">
    <property type="component" value="Unassembled WGS sequence"/>
</dbReference>
<feature type="active site" description="Nucleophile" evidence="7">
    <location>
        <position position="456"/>
    </location>
</feature>
<dbReference type="InterPro" id="IPR016035">
    <property type="entry name" value="Acyl_Trfase/lysoPLipase"/>
</dbReference>
<evidence type="ECO:0000313" key="11">
    <source>
        <dbReference type="Proteomes" id="UP001174909"/>
    </source>
</evidence>
<organism evidence="10 11">
    <name type="scientific">Geodia barretti</name>
    <name type="common">Barrett's horny sponge</name>
    <dbReference type="NCBI Taxonomy" id="519541"/>
    <lineage>
        <taxon>Eukaryota</taxon>
        <taxon>Metazoa</taxon>
        <taxon>Porifera</taxon>
        <taxon>Demospongiae</taxon>
        <taxon>Heteroscleromorpha</taxon>
        <taxon>Tetractinellida</taxon>
        <taxon>Astrophorina</taxon>
        <taxon>Geodiidae</taxon>
        <taxon>Geodia</taxon>
    </lineage>
</organism>
<feature type="compositionally biased region" description="Basic and acidic residues" evidence="8">
    <location>
        <begin position="314"/>
        <end position="328"/>
    </location>
</feature>
<feature type="compositionally biased region" description="Polar residues" evidence="8">
    <location>
        <begin position="301"/>
        <end position="311"/>
    </location>
</feature>
<comment type="catalytic activity">
    <reaction evidence="5">
        <text>a 1,2-diacyl-sn-glycero-3-phosphocholine + H2O = a 1-acyl-sn-glycero-3-phosphocholine + a fatty acid + H(+)</text>
        <dbReference type="Rhea" id="RHEA:15801"/>
        <dbReference type="ChEBI" id="CHEBI:15377"/>
        <dbReference type="ChEBI" id="CHEBI:15378"/>
        <dbReference type="ChEBI" id="CHEBI:28868"/>
        <dbReference type="ChEBI" id="CHEBI:57643"/>
        <dbReference type="ChEBI" id="CHEBI:58168"/>
        <dbReference type="EC" id="3.1.1.4"/>
    </reaction>
    <physiologicalReaction direction="left-to-right" evidence="5">
        <dbReference type="Rhea" id="RHEA:15802"/>
    </physiologicalReaction>
</comment>
<dbReference type="GO" id="GO:0047499">
    <property type="term" value="F:calcium-independent phospholipase A2 activity"/>
    <property type="evidence" value="ECO:0007669"/>
    <property type="project" value="InterPro"/>
</dbReference>
<dbReference type="InterPro" id="IPR036770">
    <property type="entry name" value="Ankyrin_rpt-contain_sf"/>
</dbReference>
<feature type="repeat" description="ANK" evidence="6">
    <location>
        <begin position="166"/>
        <end position="198"/>
    </location>
</feature>
<dbReference type="GO" id="GO:2000304">
    <property type="term" value="P:positive regulation of ceramide biosynthetic process"/>
    <property type="evidence" value="ECO:0007669"/>
    <property type="project" value="TreeGrafter"/>
</dbReference>
<evidence type="ECO:0000256" key="3">
    <source>
        <dbReference type="ARBA" id="ARBA00023043"/>
    </source>
</evidence>
<feature type="short sequence motif" description="GXGXXG" evidence="7">
    <location>
        <begin position="419"/>
        <end position="424"/>
    </location>
</feature>
<feature type="domain" description="PNPLA" evidence="9">
    <location>
        <begin position="415"/>
        <end position="587"/>
    </location>
</feature>
<evidence type="ECO:0000313" key="10">
    <source>
        <dbReference type="EMBL" id="CAI8058304.1"/>
    </source>
</evidence>
<evidence type="ECO:0000259" key="9">
    <source>
        <dbReference type="PROSITE" id="PS51635"/>
    </source>
</evidence>
<dbReference type="PROSITE" id="PS50297">
    <property type="entry name" value="ANK_REP_REGION"/>
    <property type="match status" value="1"/>
</dbReference>
<dbReference type="PANTHER" id="PTHR24139:SF35">
    <property type="entry name" value="PNPLA DOMAIN-CONTAINING PROTEIN"/>
    <property type="match status" value="1"/>
</dbReference>
<dbReference type="SUPFAM" id="SSF48403">
    <property type="entry name" value="Ankyrin repeat"/>
    <property type="match status" value="1"/>
</dbReference>
<reference evidence="10" key="1">
    <citation type="submission" date="2023-03" db="EMBL/GenBank/DDBJ databases">
        <authorList>
            <person name="Steffen K."/>
            <person name="Cardenas P."/>
        </authorList>
    </citation>
    <scope>NUCLEOTIDE SEQUENCE</scope>
</reference>
<sequence>MTMGGSASHHAEREAVDFSTSLLWFHLGRSPPAVLASGEDEVDGVETDGAAVTTLTAAQDSDQPSATRVSSKESTTAGDRKAPSRPTSFLLESIKDTNLTKKGLVEALLKHYKEDVNELRPYDDKREFGDLVLLHRLVVGPYTHQIDLLLSLITFSGADIDRRTSYGHTAFQLAVVLGNVRVVQLLAALGADVTLPPYYKCPPPTRTNKCIRPLLGRRYLPTDLEYNASCRARDNYGVCNNFVSDPTPLCPPRASVTADMNSLLREVGARVTQTGRCSVVTIRNQSTTPPCVEYEGAACGCSSTNSSSPYPQITRERKPTSRELRKSTTELSKPSQTMEPQQHLLLPADPQNSVPAYKPQSSSVVLRREPIASAAPLLFQIPCEGGCTGEESLEVVRQLREETSGGRRRNGARVLCLSGGGLRGLVELEMLRQIQQVLQENNQTITRFFDYIVATSTGAIIALAMVYGGMSVGDVLKLYLTIKNEVFTPKKRFEKGNTAKLEGYLKFWLKDYRMSDKSHPKVLVSAVLRESTPVKLHWFNNFLTGRKSKDYVWKVARYTSAAPFFFSPRDNYLDGGLLANNPSLHALSTIQDHLRSEGTGTGVSLLVSVGAGLNPPKAYQGMEISNILEYILKHGRFLQFMVDVAVEGHAEACEETCRSMCREQGIGYVRLSPSLGSEVDSGETDDTKLLDMMLTTRKYMVNSGHHQLNILRDFF</sequence>
<protein>
    <recommendedName>
        <fullName evidence="1">phospholipase A2</fullName>
        <ecNumber evidence="1">3.1.1.4</ecNumber>
    </recommendedName>
</protein>
<dbReference type="InterPro" id="IPR002110">
    <property type="entry name" value="Ankyrin_rpt"/>
</dbReference>
<evidence type="ECO:0000256" key="1">
    <source>
        <dbReference type="ARBA" id="ARBA00013278"/>
    </source>
</evidence>
<dbReference type="SUPFAM" id="SSF52151">
    <property type="entry name" value="FabD/lysophospholipase-like"/>
    <property type="match status" value="1"/>
</dbReference>
<evidence type="ECO:0000256" key="5">
    <source>
        <dbReference type="ARBA" id="ARBA00023422"/>
    </source>
</evidence>
<feature type="region of interest" description="Disordered" evidence="8">
    <location>
        <begin position="301"/>
        <end position="340"/>
    </location>
</feature>
<evidence type="ECO:0000256" key="6">
    <source>
        <dbReference type="PROSITE-ProRule" id="PRU00023"/>
    </source>
</evidence>
<comment type="caution">
    <text evidence="7">Lacks conserved residue(s) required for the propagation of feature annotation.</text>
</comment>
<keyword evidence="3 6" id="KW-0040">ANK repeat</keyword>
<feature type="active site" description="Proton acceptor" evidence="7">
    <location>
        <position position="574"/>
    </location>
</feature>
<dbReference type="PROSITE" id="PS51635">
    <property type="entry name" value="PNPLA"/>
    <property type="match status" value="1"/>
</dbReference>
<proteinExistence type="predicted"/>
<evidence type="ECO:0000256" key="7">
    <source>
        <dbReference type="PROSITE-ProRule" id="PRU01161"/>
    </source>
</evidence>
<feature type="compositionally biased region" description="Polar residues" evidence="8">
    <location>
        <begin position="55"/>
        <end position="77"/>
    </location>
</feature>